<keyword evidence="8 10" id="KW-0406">Ion transport</keyword>
<dbReference type="InterPro" id="IPR003855">
    <property type="entry name" value="K+_transporter"/>
</dbReference>
<dbReference type="InterPro" id="IPR053952">
    <property type="entry name" value="K_trans_C"/>
</dbReference>
<evidence type="ECO:0000313" key="14">
    <source>
        <dbReference type="EMBL" id="CAK9273248.1"/>
    </source>
</evidence>
<feature type="transmembrane region" description="Helical" evidence="10">
    <location>
        <begin position="596"/>
        <end position="612"/>
    </location>
</feature>
<feature type="domain" description="K+ potassium transporter integral membrane" evidence="12">
    <location>
        <begin position="138"/>
        <end position="633"/>
    </location>
</feature>
<dbReference type="PANTHER" id="PTHR30540:SF4">
    <property type="entry name" value="POTASSIUM TRANSPORTER 12-RELATED"/>
    <property type="match status" value="1"/>
</dbReference>
<evidence type="ECO:0000259" key="12">
    <source>
        <dbReference type="Pfam" id="PF02705"/>
    </source>
</evidence>
<evidence type="ECO:0000256" key="11">
    <source>
        <dbReference type="SAM" id="MobiDB-lite"/>
    </source>
</evidence>
<feature type="transmembrane region" description="Helical" evidence="10">
    <location>
        <begin position="173"/>
        <end position="194"/>
    </location>
</feature>
<evidence type="ECO:0000256" key="4">
    <source>
        <dbReference type="ARBA" id="ARBA00022538"/>
    </source>
</evidence>
<keyword evidence="7 10" id="KW-1133">Transmembrane helix</keyword>
<evidence type="ECO:0000256" key="2">
    <source>
        <dbReference type="ARBA" id="ARBA00008440"/>
    </source>
</evidence>
<dbReference type="NCBIfam" id="TIGR00794">
    <property type="entry name" value="kup"/>
    <property type="match status" value="1"/>
</dbReference>
<feature type="transmembrane region" description="Helical" evidence="10">
    <location>
        <begin position="514"/>
        <end position="532"/>
    </location>
</feature>
<name>A0ABP0X2B0_9BRYO</name>
<feature type="domain" description="K+ potassium transporter C-terminal" evidence="13">
    <location>
        <begin position="646"/>
        <end position="852"/>
    </location>
</feature>
<feature type="transmembrane region" description="Helical" evidence="10">
    <location>
        <begin position="134"/>
        <end position="153"/>
    </location>
</feature>
<feature type="transmembrane region" description="Helical" evidence="10">
    <location>
        <begin position="384"/>
        <end position="403"/>
    </location>
</feature>
<reference evidence="14" key="1">
    <citation type="submission" date="2024-02" db="EMBL/GenBank/DDBJ databases">
        <authorList>
            <consortium name="ELIXIR-Norway"/>
            <consortium name="Elixir Norway"/>
        </authorList>
    </citation>
    <scope>NUCLEOTIDE SEQUENCE</scope>
</reference>
<evidence type="ECO:0000256" key="6">
    <source>
        <dbReference type="ARBA" id="ARBA00022958"/>
    </source>
</evidence>
<comment type="caution">
    <text evidence="10">Lacks conserved residue(s) required for the propagation of feature annotation.</text>
</comment>
<feature type="transmembrane region" description="Helical" evidence="10">
    <location>
        <begin position="269"/>
        <end position="295"/>
    </location>
</feature>
<keyword evidence="15" id="KW-1185">Reference proteome</keyword>
<feature type="transmembrane region" description="Helical" evidence="10">
    <location>
        <begin position="307"/>
        <end position="326"/>
    </location>
</feature>
<dbReference type="Pfam" id="PF02705">
    <property type="entry name" value="K_trans"/>
    <property type="match status" value="1"/>
</dbReference>
<evidence type="ECO:0000256" key="9">
    <source>
        <dbReference type="ARBA" id="ARBA00023136"/>
    </source>
</evidence>
<dbReference type="EMBL" id="OZ020100">
    <property type="protein sequence ID" value="CAK9273248.1"/>
    <property type="molecule type" value="Genomic_DNA"/>
</dbReference>
<feature type="transmembrane region" description="Helical" evidence="10">
    <location>
        <begin position="457"/>
        <end position="481"/>
    </location>
</feature>
<keyword evidence="3" id="KW-0813">Transport</keyword>
<keyword evidence="6 10" id="KW-0630">Potassium</keyword>
<feature type="transmembrane region" description="Helical" evidence="10">
    <location>
        <begin position="415"/>
        <end position="437"/>
    </location>
</feature>
<keyword evidence="4 10" id="KW-0633">Potassium transport</keyword>
<keyword evidence="5 10" id="KW-0812">Transmembrane</keyword>
<evidence type="ECO:0000313" key="15">
    <source>
        <dbReference type="Proteomes" id="UP001497444"/>
    </source>
</evidence>
<evidence type="ECO:0000256" key="5">
    <source>
        <dbReference type="ARBA" id="ARBA00022692"/>
    </source>
</evidence>
<feature type="transmembrane region" description="Helical" evidence="10">
    <location>
        <begin position="338"/>
        <end position="358"/>
    </location>
</feature>
<dbReference type="Proteomes" id="UP001497444">
    <property type="component" value="Chromosome 5"/>
</dbReference>
<evidence type="ECO:0000256" key="8">
    <source>
        <dbReference type="ARBA" id="ARBA00023065"/>
    </source>
</evidence>
<feature type="transmembrane region" description="Helical" evidence="10">
    <location>
        <begin position="54"/>
        <end position="72"/>
    </location>
</feature>
<feature type="transmembrane region" description="Helical" evidence="10">
    <location>
        <begin position="538"/>
        <end position="559"/>
    </location>
</feature>
<comment type="subcellular location">
    <subcellularLocation>
        <location evidence="1 10">Membrane</location>
        <topology evidence="1 10">Multi-pass membrane protein</topology>
    </subcellularLocation>
</comment>
<feature type="transmembrane region" description="Helical" evidence="10">
    <location>
        <begin position="566"/>
        <end position="584"/>
    </location>
</feature>
<accession>A0ABP0X2B0</accession>
<sequence length="854" mass="94693">MQRSSGVVPSALKPPRPPSKNKTVPMATIIQKDSCFVDEKGDKVVWWMCNAETAVHLVPVVLLACILILYICSSAQFLEYEMLSDETSQNVVEMTMMTERHLQQAMKQADSLDVEAMCIPDIAQHEHKGMSNKLILQLAFQSIGVVYGDLGTSPLYVFSSTFYHGSISNTDDVLGALSLIIYTMILIPLVKYVFIVLQANDNGEGGTFALYSLICRHARVSPSHRQQHEWPAAHDSAPTTLTIGSDTRRGIRAAYIKEQIENSSFWQNVLLLTVLIGTCLVIGDGCLTPAISVLSAIEGIIVEAARIPQYVAILLTVVVLMAIFSVQKFGTGKVGFMFAPVVSIWFLSIAAIGIYNIFKYNATIFRALNPLYIVAYFQRNKKDAWISLGGIVLCITGTEAMFADLGHFTMKSIQIAFTALVFPSLLAAYMGQAAFLMKNHTDLDAQYTFYRSIPRAVYWPMFVVATAAAVVASQAMISATFSMIRSAMALGCFPRVTVIHTSRKYHGQIYIPEINWLLMVLSICIVAGFRSTNDIGNAYGIAVVGVFFISTCLLTLIMVMIWQKHILICLGFFVIWGTVEGVYFSSVLSKVDQGGWVPLAIASSFLLVMYAWHYGTELKYLFEVQHTIPMDWILGLGSSLGMARVPGIGLVYTQLPQGVPAIFAHFITNLPAIHSILVFVCVRNLPVSSVAPEDRILIRRVGPRQYRMYRCAVRYGYIDDVGHGCDENFGDLLVESLARFIRTEAGVSGTCSSNVREVDEIGYGARGISSRTLGDDDDSLNAEQELAYLYEARAAAGIVYLLGYSEVHCKQDTSFLKKLLINVYSYLRRNCRTSELYLRIPHSRLLKVGMTYYV</sequence>
<keyword evidence="9 10" id="KW-0472">Membrane</keyword>
<evidence type="ECO:0000256" key="7">
    <source>
        <dbReference type="ARBA" id="ARBA00022989"/>
    </source>
</evidence>
<comment type="similarity">
    <text evidence="2 10">Belongs to the HAK/KUP transporter (TC 2.A.72.3) family.</text>
</comment>
<protein>
    <recommendedName>
        <fullName evidence="10">Potassium transporter</fullName>
    </recommendedName>
</protein>
<dbReference type="PANTHER" id="PTHR30540">
    <property type="entry name" value="OSMOTIC STRESS POTASSIUM TRANSPORTER"/>
    <property type="match status" value="1"/>
</dbReference>
<gene>
    <name evidence="14" type="ORF">CSSPJE1EN1_LOCUS18726</name>
</gene>
<dbReference type="InterPro" id="IPR053951">
    <property type="entry name" value="K_trans_N"/>
</dbReference>
<evidence type="ECO:0000259" key="13">
    <source>
        <dbReference type="Pfam" id="PF22776"/>
    </source>
</evidence>
<comment type="function">
    <text evidence="10">Potassium transporter.</text>
</comment>
<evidence type="ECO:0000256" key="1">
    <source>
        <dbReference type="ARBA" id="ARBA00004141"/>
    </source>
</evidence>
<evidence type="ECO:0000256" key="3">
    <source>
        <dbReference type="ARBA" id="ARBA00022448"/>
    </source>
</evidence>
<proteinExistence type="inferred from homology"/>
<organism evidence="14 15">
    <name type="scientific">Sphagnum jensenii</name>
    <dbReference type="NCBI Taxonomy" id="128206"/>
    <lineage>
        <taxon>Eukaryota</taxon>
        <taxon>Viridiplantae</taxon>
        <taxon>Streptophyta</taxon>
        <taxon>Embryophyta</taxon>
        <taxon>Bryophyta</taxon>
        <taxon>Sphagnophytina</taxon>
        <taxon>Sphagnopsida</taxon>
        <taxon>Sphagnales</taxon>
        <taxon>Sphagnaceae</taxon>
        <taxon>Sphagnum</taxon>
    </lineage>
</organism>
<evidence type="ECO:0000256" key="10">
    <source>
        <dbReference type="RuleBase" id="RU321113"/>
    </source>
</evidence>
<dbReference type="Pfam" id="PF22776">
    <property type="entry name" value="K_trans_C"/>
    <property type="match status" value="1"/>
</dbReference>
<feature type="region of interest" description="Disordered" evidence="11">
    <location>
        <begin position="1"/>
        <end position="23"/>
    </location>
</feature>